<dbReference type="EMBL" id="CATQJA010002654">
    <property type="protein sequence ID" value="CAJ0578646.1"/>
    <property type="molecule type" value="Genomic_DNA"/>
</dbReference>
<accession>A0AA36D0U2</accession>
<evidence type="ECO:0000313" key="3">
    <source>
        <dbReference type="Proteomes" id="UP001177023"/>
    </source>
</evidence>
<protein>
    <submittedName>
        <fullName evidence="2">Uncharacterized protein</fullName>
    </submittedName>
</protein>
<feature type="non-terminal residue" evidence="2">
    <location>
        <position position="379"/>
    </location>
</feature>
<comment type="caution">
    <text evidence="2">The sequence shown here is derived from an EMBL/GenBank/DDBJ whole genome shotgun (WGS) entry which is preliminary data.</text>
</comment>
<keyword evidence="3" id="KW-1185">Reference proteome</keyword>
<feature type="compositionally biased region" description="Polar residues" evidence="1">
    <location>
        <begin position="145"/>
        <end position="154"/>
    </location>
</feature>
<organism evidence="2 3">
    <name type="scientific">Mesorhabditis spiculigera</name>
    <dbReference type="NCBI Taxonomy" id="96644"/>
    <lineage>
        <taxon>Eukaryota</taxon>
        <taxon>Metazoa</taxon>
        <taxon>Ecdysozoa</taxon>
        <taxon>Nematoda</taxon>
        <taxon>Chromadorea</taxon>
        <taxon>Rhabditida</taxon>
        <taxon>Rhabditina</taxon>
        <taxon>Rhabditomorpha</taxon>
        <taxon>Rhabditoidea</taxon>
        <taxon>Rhabditidae</taxon>
        <taxon>Mesorhabditinae</taxon>
        <taxon>Mesorhabditis</taxon>
    </lineage>
</organism>
<sequence>MAHLRSSLIGNAAGTIDGFDLSNEAFDGAWQYVCEKFGSPELRKVAIYDRLVGLRCPDDDPRDVSRFLNQVVGLLAQAKRVGLDQNQRAIQQAIEKALPSWMKPYLFSARLAAALWNTDALMAHLPRLVELAPAKPVALGRPPVSATTTLSSHVENVGGTPTKGPNRPTPQLPCFLCSTPEDPQLHRAPTMTWCATGTPLRPRSPPVPSSPRPCAAPVANAEEIIPEATTAVASQPAAQAPTSLLLVQVPVRNPLTGQQVTVWAILDSGANRCYATNQLKTSLGLTESPPCAIAVNTFGGQTLQRTYGTISLTVVLDDGLLDVETLCTPIIVAPIFTRVLRPNHPPRLSSLVPKTVQPSLLLGGPAFGVSSVLATKITA</sequence>
<gene>
    <name evidence="2" type="ORF">MSPICULIGERA_LOCUS16889</name>
</gene>
<dbReference type="Proteomes" id="UP001177023">
    <property type="component" value="Unassembled WGS sequence"/>
</dbReference>
<dbReference type="AlphaFoldDB" id="A0AA36D0U2"/>
<proteinExistence type="predicted"/>
<name>A0AA36D0U2_9BILA</name>
<reference evidence="2" key="1">
    <citation type="submission" date="2023-06" db="EMBL/GenBank/DDBJ databases">
        <authorList>
            <person name="Delattre M."/>
        </authorList>
    </citation>
    <scope>NUCLEOTIDE SEQUENCE</scope>
    <source>
        <strain evidence="2">AF72</strain>
    </source>
</reference>
<feature type="region of interest" description="Disordered" evidence="1">
    <location>
        <begin position="140"/>
        <end position="167"/>
    </location>
</feature>
<dbReference type="InterPro" id="IPR005312">
    <property type="entry name" value="DUF1759"/>
</dbReference>
<evidence type="ECO:0000313" key="2">
    <source>
        <dbReference type="EMBL" id="CAJ0578646.1"/>
    </source>
</evidence>
<evidence type="ECO:0000256" key="1">
    <source>
        <dbReference type="SAM" id="MobiDB-lite"/>
    </source>
</evidence>
<dbReference type="Pfam" id="PF03564">
    <property type="entry name" value="DUF1759"/>
    <property type="match status" value="1"/>
</dbReference>